<proteinExistence type="predicted"/>
<evidence type="ECO:0000259" key="2">
    <source>
        <dbReference type="Pfam" id="PF19291"/>
    </source>
</evidence>
<accession>A0A5C3M0F5</accession>
<dbReference type="Proteomes" id="UP000308652">
    <property type="component" value="Unassembled WGS sequence"/>
</dbReference>
<feature type="region of interest" description="Disordered" evidence="1">
    <location>
        <begin position="417"/>
        <end position="443"/>
    </location>
</feature>
<dbReference type="InterPro" id="IPR008928">
    <property type="entry name" value="6-hairpin_glycosidase_sf"/>
</dbReference>
<dbReference type="EMBL" id="ML213601">
    <property type="protein sequence ID" value="TFK38909.1"/>
    <property type="molecule type" value="Genomic_DNA"/>
</dbReference>
<dbReference type="STRING" id="68775.A0A5C3M0F5"/>
<name>A0A5C3M0F5_9AGAR</name>
<dbReference type="Pfam" id="PF19291">
    <property type="entry name" value="TREH_N"/>
    <property type="match status" value="1"/>
</dbReference>
<evidence type="ECO:0000256" key="1">
    <source>
        <dbReference type="SAM" id="MobiDB-lite"/>
    </source>
</evidence>
<dbReference type="AlphaFoldDB" id="A0A5C3M0F5"/>
<evidence type="ECO:0000313" key="3">
    <source>
        <dbReference type="EMBL" id="TFK38909.1"/>
    </source>
</evidence>
<dbReference type="InterPro" id="IPR045582">
    <property type="entry name" value="Trehalase-like_N"/>
</dbReference>
<feature type="domain" description="Trehalase-like N-terminal" evidence="2">
    <location>
        <begin position="217"/>
        <end position="284"/>
    </location>
</feature>
<gene>
    <name evidence="3" type="ORF">BDQ12DRAFT_722765</name>
</gene>
<organism evidence="3 4">
    <name type="scientific">Crucibulum laeve</name>
    <dbReference type="NCBI Taxonomy" id="68775"/>
    <lineage>
        <taxon>Eukaryota</taxon>
        <taxon>Fungi</taxon>
        <taxon>Dikarya</taxon>
        <taxon>Basidiomycota</taxon>
        <taxon>Agaricomycotina</taxon>
        <taxon>Agaricomycetes</taxon>
        <taxon>Agaricomycetidae</taxon>
        <taxon>Agaricales</taxon>
        <taxon>Agaricineae</taxon>
        <taxon>Nidulariaceae</taxon>
        <taxon>Crucibulum</taxon>
    </lineage>
</organism>
<reference evidence="3 4" key="1">
    <citation type="journal article" date="2019" name="Nat. Ecol. Evol.">
        <title>Megaphylogeny resolves global patterns of mushroom evolution.</title>
        <authorList>
            <person name="Varga T."/>
            <person name="Krizsan K."/>
            <person name="Foldi C."/>
            <person name="Dima B."/>
            <person name="Sanchez-Garcia M."/>
            <person name="Sanchez-Ramirez S."/>
            <person name="Szollosi G.J."/>
            <person name="Szarkandi J.G."/>
            <person name="Papp V."/>
            <person name="Albert L."/>
            <person name="Andreopoulos W."/>
            <person name="Angelini C."/>
            <person name="Antonin V."/>
            <person name="Barry K.W."/>
            <person name="Bougher N.L."/>
            <person name="Buchanan P."/>
            <person name="Buyck B."/>
            <person name="Bense V."/>
            <person name="Catcheside P."/>
            <person name="Chovatia M."/>
            <person name="Cooper J."/>
            <person name="Damon W."/>
            <person name="Desjardin D."/>
            <person name="Finy P."/>
            <person name="Geml J."/>
            <person name="Haridas S."/>
            <person name="Hughes K."/>
            <person name="Justo A."/>
            <person name="Karasinski D."/>
            <person name="Kautmanova I."/>
            <person name="Kiss B."/>
            <person name="Kocsube S."/>
            <person name="Kotiranta H."/>
            <person name="LaButti K.M."/>
            <person name="Lechner B.E."/>
            <person name="Liimatainen K."/>
            <person name="Lipzen A."/>
            <person name="Lukacs Z."/>
            <person name="Mihaltcheva S."/>
            <person name="Morgado L.N."/>
            <person name="Niskanen T."/>
            <person name="Noordeloos M.E."/>
            <person name="Ohm R.A."/>
            <person name="Ortiz-Santana B."/>
            <person name="Ovrebo C."/>
            <person name="Racz N."/>
            <person name="Riley R."/>
            <person name="Savchenko A."/>
            <person name="Shiryaev A."/>
            <person name="Soop K."/>
            <person name="Spirin V."/>
            <person name="Szebenyi C."/>
            <person name="Tomsovsky M."/>
            <person name="Tulloss R.E."/>
            <person name="Uehling J."/>
            <person name="Grigoriev I.V."/>
            <person name="Vagvolgyi C."/>
            <person name="Papp T."/>
            <person name="Martin F.M."/>
            <person name="Miettinen O."/>
            <person name="Hibbett D.S."/>
            <person name="Nagy L.G."/>
        </authorList>
    </citation>
    <scope>NUCLEOTIDE SEQUENCE [LARGE SCALE GENOMIC DNA]</scope>
    <source>
        <strain evidence="3 4">CBS 166.37</strain>
    </source>
</reference>
<protein>
    <recommendedName>
        <fullName evidence="2">Trehalase-like N-terminal domain-containing protein</fullName>
    </recommendedName>
</protein>
<dbReference type="OrthoDB" id="406733at2759"/>
<dbReference type="SUPFAM" id="SSF48208">
    <property type="entry name" value="Six-hairpin glycosidases"/>
    <property type="match status" value="1"/>
</dbReference>
<dbReference type="GO" id="GO:0005975">
    <property type="term" value="P:carbohydrate metabolic process"/>
    <property type="evidence" value="ECO:0007669"/>
    <property type="project" value="InterPro"/>
</dbReference>
<keyword evidence="4" id="KW-1185">Reference proteome</keyword>
<evidence type="ECO:0000313" key="4">
    <source>
        <dbReference type="Proteomes" id="UP000308652"/>
    </source>
</evidence>
<sequence length="538" mass="59995">MYEKRLQKLVEVMEKKIWSHCPARIRSSSFSIRVITNKFGYNSERSIKDIPFPSTEDPTRRCTLPKDGLVTQPFASIDTIADIIAYSTPMHGACPALGWCNIFKAHEEEKEVKKIVRALVDLGVRRVDVLYIDGSDEPQLATNVPSLLFHPHHHYHCPRHPWRIWRTHSLNEPSCIGLFTNASLLPTLLNALSHTPSAKRYGAYDVCDIMAYRDYIAITGHGLIGNLRTATLVSLGGSIESYCAPNFDSPSVSARILDKNKGGHFSITPTIPFSTKQNYLPSSNSIHLTNTPSSQTSSPTHYTYSWSKLTQTPSSWLILRMECIRNRLPILMQCAPASNYARDSHTTGIVIDNSIAFGPRQRNVLFEFTSLTLDLRYVVEATMDTQDLPVVNLETLDLSLRRVTFILRTPTTDFACTKDSASDSEDSSASLSPSGKGVTTQPTQEGWEVAAQRDTHLVSSLPRGRTLDNLFLTKELVSSLPHTTSHHWYDWIHQSTYTGSWKEAVHCSALALMLLIYGPTGAVVASPIFSLPQYIGSV</sequence>